<keyword evidence="5 9" id="KW-0812">Transmembrane</keyword>
<keyword evidence="6 9" id="KW-1133">Transmembrane helix</keyword>
<comment type="subcellular location">
    <subcellularLocation>
        <location evidence="1">Membrane</location>
        <topology evidence="1">Multi-pass membrane protein</topology>
    </subcellularLocation>
</comment>
<dbReference type="InterPro" id="IPR006153">
    <property type="entry name" value="Cation/H_exchanger_TM"/>
</dbReference>
<dbReference type="EMBL" id="CP012677">
    <property type="protein sequence ID" value="ALE94268.1"/>
    <property type="molecule type" value="Genomic_DNA"/>
</dbReference>
<gene>
    <name evidence="11" type="ORF">AOC05_14325</name>
</gene>
<evidence type="ECO:0000256" key="4">
    <source>
        <dbReference type="ARBA" id="ARBA00022449"/>
    </source>
</evidence>
<dbReference type="PANTHER" id="PTHR43562:SF1">
    <property type="entry name" value="NA(+)_H(+) ANTIPORTER YJBQ-RELATED"/>
    <property type="match status" value="1"/>
</dbReference>
<evidence type="ECO:0000256" key="3">
    <source>
        <dbReference type="ARBA" id="ARBA00022448"/>
    </source>
</evidence>
<accession>A0A0M4RF87</accession>
<dbReference type="GO" id="GO:0015297">
    <property type="term" value="F:antiporter activity"/>
    <property type="evidence" value="ECO:0007669"/>
    <property type="project" value="UniProtKB-KW"/>
</dbReference>
<evidence type="ECO:0000313" key="12">
    <source>
        <dbReference type="Proteomes" id="UP000062833"/>
    </source>
</evidence>
<dbReference type="OrthoDB" id="4413712at2"/>
<evidence type="ECO:0000256" key="1">
    <source>
        <dbReference type="ARBA" id="ARBA00004141"/>
    </source>
</evidence>
<evidence type="ECO:0000256" key="7">
    <source>
        <dbReference type="ARBA" id="ARBA00023065"/>
    </source>
</evidence>
<evidence type="ECO:0000256" key="9">
    <source>
        <dbReference type="SAM" id="Phobius"/>
    </source>
</evidence>
<feature type="transmembrane region" description="Helical" evidence="9">
    <location>
        <begin position="213"/>
        <end position="232"/>
    </location>
</feature>
<dbReference type="GO" id="GO:1902600">
    <property type="term" value="P:proton transmembrane transport"/>
    <property type="evidence" value="ECO:0007669"/>
    <property type="project" value="InterPro"/>
</dbReference>
<reference evidence="12" key="1">
    <citation type="submission" date="2015-09" db="EMBL/GenBank/DDBJ databases">
        <title>Complete genome of Arthrobacter alpinus strain R3.8.</title>
        <authorList>
            <person name="See-Too W.S."/>
            <person name="Chan K.G."/>
        </authorList>
    </citation>
    <scope>NUCLEOTIDE SEQUENCE [LARGE SCALE GENOMIC DNA]</scope>
    <source>
        <strain evidence="12">R3.8</strain>
    </source>
</reference>
<dbReference type="PATRIC" id="fig|656366.3.peg.3089"/>
<feature type="transmembrane region" description="Helical" evidence="9">
    <location>
        <begin position="318"/>
        <end position="339"/>
    </location>
</feature>
<dbReference type="Proteomes" id="UP000062833">
    <property type="component" value="Chromosome"/>
</dbReference>
<keyword evidence="8 9" id="KW-0472">Membrane</keyword>
<dbReference type="KEGG" id="aaq:AOC05_14325"/>
<dbReference type="GO" id="GO:0016020">
    <property type="term" value="C:membrane"/>
    <property type="evidence" value="ECO:0007669"/>
    <property type="project" value="UniProtKB-SubCell"/>
</dbReference>
<feature type="transmembrane region" description="Helical" evidence="9">
    <location>
        <begin position="117"/>
        <end position="137"/>
    </location>
</feature>
<feature type="transmembrane region" description="Helical" evidence="9">
    <location>
        <begin position="88"/>
        <end position="111"/>
    </location>
</feature>
<evidence type="ECO:0000256" key="6">
    <source>
        <dbReference type="ARBA" id="ARBA00022989"/>
    </source>
</evidence>
<dbReference type="Pfam" id="PF00999">
    <property type="entry name" value="Na_H_Exchanger"/>
    <property type="match status" value="1"/>
</dbReference>
<keyword evidence="4" id="KW-0050">Antiport</keyword>
<evidence type="ECO:0000259" key="10">
    <source>
        <dbReference type="Pfam" id="PF00999"/>
    </source>
</evidence>
<evidence type="ECO:0000256" key="8">
    <source>
        <dbReference type="ARBA" id="ARBA00023136"/>
    </source>
</evidence>
<evidence type="ECO:0000256" key="2">
    <source>
        <dbReference type="ARBA" id="ARBA00005551"/>
    </source>
</evidence>
<evidence type="ECO:0000256" key="5">
    <source>
        <dbReference type="ARBA" id="ARBA00022692"/>
    </source>
</evidence>
<evidence type="ECO:0000313" key="11">
    <source>
        <dbReference type="EMBL" id="ALE94268.1"/>
    </source>
</evidence>
<feature type="transmembrane region" description="Helical" evidence="9">
    <location>
        <begin position="351"/>
        <end position="371"/>
    </location>
</feature>
<keyword evidence="12" id="KW-1185">Reference proteome</keyword>
<sequence length="386" mass="39042">MTFPVLALICVAALLGPLLALPQKWRLPVVIGELLAGLLIGRTALNLVDPAEPTFTFLADMGFALVMFVAGTHVPVRNKAIRSALGRGALGLIAVSVVAAAIGIALASVFGGGHAPLYIVLLASSSAALVLPIVGSLGLAGPNVLAMTAQVALADTLAIIALPLALDPATAGTAALGSLAVLACSGVVFVLLRQGERTGLRDRIHKVSESRKFALELRIQLIILFALAGLAVWSHVSIMLAGFVFGLVVSAAGEPRRLARQLFAITEGFLGPLFFLWLGASLNLHELAAHPPMILLGLALGVGAIAAHSVTRFFGQPLPLGVLSASQLGVPVAAATIGIQANLLAPGEPSALVLGALVTIAAATVAAGRFAGTAAKAGALPAPDPE</sequence>
<feature type="transmembrane region" description="Helical" evidence="9">
    <location>
        <begin position="262"/>
        <end position="280"/>
    </location>
</feature>
<comment type="similarity">
    <text evidence="2">Belongs to the monovalent cation:proton antiporter 2 (CPA2) transporter (TC 2.A.37) family.</text>
</comment>
<feature type="transmembrane region" description="Helical" evidence="9">
    <location>
        <begin position="172"/>
        <end position="192"/>
    </location>
</feature>
<dbReference type="PANTHER" id="PTHR43562">
    <property type="entry name" value="NAPA-TYPE SODIUM/HYDROGEN ANTIPORTER"/>
    <property type="match status" value="1"/>
</dbReference>
<keyword evidence="3" id="KW-0813">Transport</keyword>
<dbReference type="RefSeq" id="WP_062009829.1">
    <property type="nucleotide sequence ID" value="NZ_CP012677.1"/>
</dbReference>
<keyword evidence="7" id="KW-0406">Ion transport</keyword>
<feature type="transmembrane region" description="Helical" evidence="9">
    <location>
        <begin position="55"/>
        <end position="76"/>
    </location>
</feature>
<dbReference type="InterPro" id="IPR038770">
    <property type="entry name" value="Na+/solute_symporter_sf"/>
</dbReference>
<organism evidence="11 12">
    <name type="scientific">Arthrobacter alpinus</name>
    <dbReference type="NCBI Taxonomy" id="656366"/>
    <lineage>
        <taxon>Bacteria</taxon>
        <taxon>Bacillati</taxon>
        <taxon>Actinomycetota</taxon>
        <taxon>Actinomycetes</taxon>
        <taxon>Micrococcales</taxon>
        <taxon>Micrococcaceae</taxon>
        <taxon>Arthrobacter</taxon>
    </lineage>
</organism>
<dbReference type="AlphaFoldDB" id="A0A0M4RF87"/>
<name>A0A0M4RF87_9MICC</name>
<protein>
    <submittedName>
        <fullName evidence="11">Sodium:proton antiporter</fullName>
    </submittedName>
</protein>
<dbReference type="Gene3D" id="1.20.1530.20">
    <property type="match status" value="1"/>
</dbReference>
<feature type="transmembrane region" description="Helical" evidence="9">
    <location>
        <begin position="292"/>
        <end position="311"/>
    </location>
</feature>
<feature type="domain" description="Cation/H+ exchanger transmembrane" evidence="10">
    <location>
        <begin position="11"/>
        <end position="361"/>
    </location>
</feature>
<proteinExistence type="inferred from homology"/>
<feature type="transmembrane region" description="Helical" evidence="9">
    <location>
        <begin position="144"/>
        <end position="166"/>
    </location>
</feature>